<evidence type="ECO:0000256" key="2">
    <source>
        <dbReference type="ARBA" id="ARBA00022741"/>
    </source>
</evidence>
<keyword evidence="1" id="KW-0540">Nuclease</keyword>
<comment type="catalytic activity">
    <reaction evidence="11">
        <text>Couples ATP hydrolysis with the unwinding of duplex DNA by translocating in the 3'-5' direction.</text>
        <dbReference type="EC" id="5.6.2.4"/>
    </reaction>
</comment>
<evidence type="ECO:0000259" key="17">
    <source>
        <dbReference type="PROSITE" id="PS51217"/>
    </source>
</evidence>
<evidence type="ECO:0000256" key="11">
    <source>
        <dbReference type="ARBA" id="ARBA00034617"/>
    </source>
</evidence>
<dbReference type="GO" id="GO:0004527">
    <property type="term" value="F:exonuclease activity"/>
    <property type="evidence" value="ECO:0007669"/>
    <property type="project" value="UniProtKB-KW"/>
</dbReference>
<evidence type="ECO:0000256" key="9">
    <source>
        <dbReference type="ARBA" id="ARBA00023204"/>
    </source>
</evidence>
<dbReference type="AlphaFoldDB" id="A0A450ZMA4"/>
<dbReference type="GO" id="GO:0033202">
    <property type="term" value="C:DNA helicase complex"/>
    <property type="evidence" value="ECO:0007669"/>
    <property type="project" value="TreeGrafter"/>
</dbReference>
<dbReference type="InterPro" id="IPR027417">
    <property type="entry name" value="P-loop_NTPase"/>
</dbReference>
<dbReference type="GO" id="GO:0000725">
    <property type="term" value="P:recombinational repair"/>
    <property type="evidence" value="ECO:0007669"/>
    <property type="project" value="TreeGrafter"/>
</dbReference>
<keyword evidence="5 15" id="KW-0347">Helicase</keyword>
<evidence type="ECO:0000256" key="1">
    <source>
        <dbReference type="ARBA" id="ARBA00022722"/>
    </source>
</evidence>
<dbReference type="PANTHER" id="PTHR11070:SF2">
    <property type="entry name" value="ATP-DEPENDENT DNA HELICASE SRS2"/>
    <property type="match status" value="1"/>
</dbReference>
<evidence type="ECO:0000256" key="10">
    <source>
        <dbReference type="ARBA" id="ARBA00023235"/>
    </source>
</evidence>
<evidence type="ECO:0000313" key="18">
    <source>
        <dbReference type="EMBL" id="VFK54892.1"/>
    </source>
</evidence>
<evidence type="ECO:0000256" key="14">
    <source>
        <dbReference type="ARBA" id="ARBA00048988"/>
    </source>
</evidence>
<dbReference type="GO" id="GO:0043138">
    <property type="term" value="F:3'-5' DNA helicase activity"/>
    <property type="evidence" value="ECO:0007669"/>
    <property type="project" value="UniProtKB-EC"/>
</dbReference>
<dbReference type="Gene3D" id="1.10.486.10">
    <property type="entry name" value="PCRA, domain 4"/>
    <property type="match status" value="1"/>
</dbReference>
<keyword evidence="10" id="KW-0413">Isomerase</keyword>
<dbReference type="PROSITE" id="PS51198">
    <property type="entry name" value="UVRD_HELICASE_ATP_BIND"/>
    <property type="match status" value="1"/>
</dbReference>
<evidence type="ECO:0000259" key="16">
    <source>
        <dbReference type="PROSITE" id="PS51198"/>
    </source>
</evidence>
<dbReference type="InterPro" id="IPR014016">
    <property type="entry name" value="UvrD-like_ATP-bd"/>
</dbReference>
<keyword evidence="2 15" id="KW-0547">Nucleotide-binding</keyword>
<dbReference type="SUPFAM" id="SSF52980">
    <property type="entry name" value="Restriction endonuclease-like"/>
    <property type="match status" value="1"/>
</dbReference>
<dbReference type="Pfam" id="PF13361">
    <property type="entry name" value="UvrD_C"/>
    <property type="match status" value="2"/>
</dbReference>
<evidence type="ECO:0000256" key="12">
    <source>
        <dbReference type="ARBA" id="ARBA00034808"/>
    </source>
</evidence>
<gene>
    <name evidence="19" type="ORF">BECKTUN1418E_GA0071001_10591</name>
    <name evidence="18" type="ORF">BECKTUN1418F_GA0071002_10601</name>
</gene>
<dbReference type="PROSITE" id="PS51217">
    <property type="entry name" value="UVRD_HELICASE_CTER"/>
    <property type="match status" value="1"/>
</dbReference>
<dbReference type="InterPro" id="IPR011335">
    <property type="entry name" value="Restrct_endonuc-II-like"/>
</dbReference>
<dbReference type="InterPro" id="IPR038726">
    <property type="entry name" value="PDDEXK_AddAB-type"/>
</dbReference>
<dbReference type="EC" id="5.6.2.4" evidence="12"/>
<dbReference type="EMBL" id="CAADFV010000059">
    <property type="protein sequence ID" value="VFK60643.1"/>
    <property type="molecule type" value="Genomic_DNA"/>
</dbReference>
<evidence type="ECO:0000256" key="5">
    <source>
        <dbReference type="ARBA" id="ARBA00022806"/>
    </source>
</evidence>
<keyword evidence="8" id="KW-0238">DNA-binding</keyword>
<dbReference type="SUPFAM" id="SSF52540">
    <property type="entry name" value="P-loop containing nucleoside triphosphate hydrolases"/>
    <property type="match status" value="1"/>
</dbReference>
<dbReference type="InterPro" id="IPR000212">
    <property type="entry name" value="DNA_helicase_UvrD/REP"/>
</dbReference>
<keyword evidence="4 15" id="KW-0378">Hydrolase</keyword>
<evidence type="ECO:0000256" key="4">
    <source>
        <dbReference type="ARBA" id="ARBA00022801"/>
    </source>
</evidence>
<dbReference type="Gene3D" id="3.40.50.300">
    <property type="entry name" value="P-loop containing nucleotide triphosphate hydrolases"/>
    <property type="match status" value="4"/>
</dbReference>
<dbReference type="GO" id="GO:0005829">
    <property type="term" value="C:cytosol"/>
    <property type="evidence" value="ECO:0007669"/>
    <property type="project" value="TreeGrafter"/>
</dbReference>
<feature type="domain" description="UvrD-like helicase C-terminal" evidence="17">
    <location>
        <begin position="550"/>
        <end position="826"/>
    </location>
</feature>
<keyword evidence="7 15" id="KW-0067">ATP-binding</keyword>
<feature type="binding site" evidence="15">
    <location>
        <begin position="23"/>
        <end position="30"/>
    </location>
    <ligand>
        <name>ATP</name>
        <dbReference type="ChEBI" id="CHEBI:30616"/>
    </ligand>
</feature>
<dbReference type="InterPro" id="IPR014017">
    <property type="entry name" value="DNA_helicase_UvrD-like_C"/>
</dbReference>
<organism evidence="18">
    <name type="scientific">Candidatus Kentrum sp. TUN</name>
    <dbReference type="NCBI Taxonomy" id="2126343"/>
    <lineage>
        <taxon>Bacteria</taxon>
        <taxon>Pseudomonadati</taxon>
        <taxon>Pseudomonadota</taxon>
        <taxon>Gammaproteobacteria</taxon>
        <taxon>Candidatus Kentrum</taxon>
    </lineage>
</organism>
<protein>
    <recommendedName>
        <fullName evidence="12">DNA 3'-5' helicase</fullName>
        <ecNumber evidence="12">5.6.2.4</ecNumber>
    </recommendedName>
    <alternativeName>
        <fullName evidence="13">DNA 3'-5' helicase II</fullName>
    </alternativeName>
</protein>
<dbReference type="Gene3D" id="3.90.320.10">
    <property type="match status" value="1"/>
</dbReference>
<name>A0A450ZMA4_9GAMM</name>
<dbReference type="Pfam" id="PF12705">
    <property type="entry name" value="PDDEXK_1"/>
    <property type="match status" value="1"/>
</dbReference>
<dbReference type="GO" id="GO:0005524">
    <property type="term" value="F:ATP binding"/>
    <property type="evidence" value="ECO:0007669"/>
    <property type="project" value="UniProtKB-UniRule"/>
</dbReference>
<reference evidence="18" key="1">
    <citation type="submission" date="2019-02" db="EMBL/GenBank/DDBJ databases">
        <authorList>
            <person name="Gruber-Vodicka R. H."/>
            <person name="Seah K. B. B."/>
        </authorList>
    </citation>
    <scope>NUCLEOTIDE SEQUENCE</scope>
    <source>
        <strain evidence="19">BECK_BY2</strain>
        <strain evidence="18">BECK_BY3</strain>
    </source>
</reference>
<accession>A0A450ZMA4</accession>
<keyword evidence="3" id="KW-0227">DNA damage</keyword>
<evidence type="ECO:0000256" key="13">
    <source>
        <dbReference type="ARBA" id="ARBA00034923"/>
    </source>
</evidence>
<evidence type="ECO:0000256" key="7">
    <source>
        <dbReference type="ARBA" id="ARBA00022840"/>
    </source>
</evidence>
<feature type="domain" description="UvrD-like helicase ATP-binding" evidence="16">
    <location>
        <begin position="2"/>
        <end position="538"/>
    </location>
</feature>
<dbReference type="InterPro" id="IPR011604">
    <property type="entry name" value="PDDEXK-like_dom_sf"/>
</dbReference>
<dbReference type="Pfam" id="PF00580">
    <property type="entry name" value="UvrD-helicase"/>
    <property type="match status" value="2"/>
</dbReference>
<dbReference type="EMBL" id="CAADFY010000060">
    <property type="protein sequence ID" value="VFK54892.1"/>
    <property type="molecule type" value="Genomic_DNA"/>
</dbReference>
<sequence length="1195" mass="134144">MLPDDQAVRDRALDHTRSFIVQAPAGSGKTGLLIQRYLTLLAEVESPEEIIAVTFTRKAVGEMRDRILAALDSTLGEPPVSLFERRIWELARKVMARDTLRGWAIRSYPTRLRIQTIDSLCTWITRQAPWRSRLGGEPYTVEDAEPFYRQAVHDLLEVLEGDRSIEADALACVLESLDNDLSRFQATLVRMLARRDQWLRHLTEEADPVCRRQRMTRALGRAVEDALTGLCASVPAQLAEEIVTLADYAGANLAKTDSPSPIVTLAGLKSLPGNRAEDTNLWQGLAALLLTQAGEWRSRYTQKEGFPPARDAKAKAGMKERIAEINANLSNAHAFKARLHAIRELPPPVYGDRQWRILDASMTVLRLAAKTLRAVFAEHGVVDFIEVSQGALAVFSQENLEQNHPESIPWGSKKPKKIELDSNSDPEINDRNNYFGSGRVRLVEEAPADPIFSPDYRIHHLLVDEFQDTSHAQALLFTRLTANWRVGDGRTLFLVGDPMQSIYRFREADVGLYLRAWEQGIGNIPLEALTLSVNFRSQSRLVEWINRTFPLVFPDADDPGAGAIRFTPSVAHKKADTSPGVRFHAYLKDQREQEADQVVALIQAAKRENPMESIAILVRARAHLDTIIPRLQAAHIRYRGVEITPLVQRSAVQDLLALTRALLHPGDRIAWLSVLRAPWCGLTLSDLHALVGDNREVSVLERLRAEEYAFPSNIDQPDSDKGRLSSHGRLRAGRVFRVLDSALRHRARKSLRGTVEGVWIALGGPACIDSDEVPDVRAFFGLLEKLEAEVGLPDGHLVTEQVSRLYATPNLAEWDVEIMTIHKAKGLEFDTVILPGLARAIHSGEKPLLAWAERPTTSGGFDLVLAPMAGPGDPDDPVHRHLCLLDAAKTEYETSRLLYVAITRARRHLHLLGQLKIAEKTDEVLPPNCQSLLAHLWPTVASAFTASVMDSVAYNNPDNKEHDSKTLKSHSTWPRESIPINRLSADWVPTEGLVPLRRSDYPLVIPSTLKPMKFLWAENITRSVGILIHRILRYLAEDKDHEWRAWQVEDKRSAWRSVLRGLGISGDDLKSALDKVIQAVTFVIEDPRWHWIVDLGHASARNEYQLTGVVDGQMISGVIDRTFIDTHGIRWIIDYKTGTHTGGELAEFLDREQVRYQDQLARYADLFKGMESRSTWAGLYFPLSGGWRAWEIRAS</sequence>
<evidence type="ECO:0000256" key="3">
    <source>
        <dbReference type="ARBA" id="ARBA00022763"/>
    </source>
</evidence>
<dbReference type="PANTHER" id="PTHR11070">
    <property type="entry name" value="UVRD / RECB / PCRA DNA HELICASE FAMILY MEMBER"/>
    <property type="match status" value="1"/>
</dbReference>
<proteinExistence type="predicted"/>
<dbReference type="GO" id="GO:0003677">
    <property type="term" value="F:DNA binding"/>
    <property type="evidence" value="ECO:0007669"/>
    <property type="project" value="UniProtKB-KW"/>
</dbReference>
<comment type="catalytic activity">
    <reaction evidence="14">
        <text>ATP + H2O = ADP + phosphate + H(+)</text>
        <dbReference type="Rhea" id="RHEA:13065"/>
        <dbReference type="ChEBI" id="CHEBI:15377"/>
        <dbReference type="ChEBI" id="CHEBI:15378"/>
        <dbReference type="ChEBI" id="CHEBI:30616"/>
        <dbReference type="ChEBI" id="CHEBI:43474"/>
        <dbReference type="ChEBI" id="CHEBI:456216"/>
        <dbReference type="EC" id="5.6.2.4"/>
    </reaction>
</comment>
<evidence type="ECO:0000313" key="19">
    <source>
        <dbReference type="EMBL" id="VFK60643.1"/>
    </source>
</evidence>
<evidence type="ECO:0000256" key="15">
    <source>
        <dbReference type="PROSITE-ProRule" id="PRU00560"/>
    </source>
</evidence>
<evidence type="ECO:0000256" key="6">
    <source>
        <dbReference type="ARBA" id="ARBA00022839"/>
    </source>
</evidence>
<evidence type="ECO:0000256" key="8">
    <source>
        <dbReference type="ARBA" id="ARBA00023125"/>
    </source>
</evidence>
<keyword evidence="6" id="KW-0269">Exonuclease</keyword>
<keyword evidence="9" id="KW-0234">DNA repair</keyword>